<dbReference type="EMBL" id="NUBY01000279">
    <property type="protein sequence ID" value="PEP89083.1"/>
    <property type="molecule type" value="Genomic_DNA"/>
</dbReference>
<sequence>TTTNITDREGTIQMCERHKKTLDKVTNILFDSGYTGPSFAQSIKETLDCRTNVFLVRKLTQTVEKL</sequence>
<evidence type="ECO:0008006" key="3">
    <source>
        <dbReference type="Google" id="ProtNLM"/>
    </source>
</evidence>
<feature type="non-terminal residue" evidence="1">
    <location>
        <position position="1"/>
    </location>
</feature>
<accession>A0A2A8H7A3</accession>
<gene>
    <name evidence="1" type="ORF">CN585_28805</name>
</gene>
<comment type="caution">
    <text evidence="1">The sequence shown here is derived from an EMBL/GenBank/DDBJ whole genome shotgun (WGS) entry which is preliminary data.</text>
</comment>
<evidence type="ECO:0000313" key="2">
    <source>
        <dbReference type="Proteomes" id="UP000220841"/>
    </source>
</evidence>
<protein>
    <recommendedName>
        <fullName evidence="3">IS5/IS1182 family transposase</fullName>
    </recommendedName>
</protein>
<organism evidence="1 2">
    <name type="scientific">Bacillus toyonensis</name>
    <dbReference type="NCBI Taxonomy" id="155322"/>
    <lineage>
        <taxon>Bacteria</taxon>
        <taxon>Bacillati</taxon>
        <taxon>Bacillota</taxon>
        <taxon>Bacilli</taxon>
        <taxon>Bacillales</taxon>
        <taxon>Bacillaceae</taxon>
        <taxon>Bacillus</taxon>
        <taxon>Bacillus cereus group</taxon>
    </lineage>
</organism>
<evidence type="ECO:0000313" key="1">
    <source>
        <dbReference type="EMBL" id="PEP89083.1"/>
    </source>
</evidence>
<proteinExistence type="predicted"/>
<name>A0A2A8H7A3_9BACI</name>
<dbReference type="AlphaFoldDB" id="A0A2A8H7A3"/>
<reference evidence="1 2" key="1">
    <citation type="submission" date="2017-09" db="EMBL/GenBank/DDBJ databases">
        <title>Large-scale bioinformatics analysis of Bacillus genomes uncovers conserved roles of natural products in bacterial physiology.</title>
        <authorList>
            <consortium name="Agbiome Team Llc"/>
            <person name="Bleich R.M."/>
            <person name="Grubbs K.J."/>
            <person name="Santa Maria K.C."/>
            <person name="Allen S.E."/>
            <person name="Farag S."/>
            <person name="Shank E.A."/>
            <person name="Bowers A."/>
        </authorList>
    </citation>
    <scope>NUCLEOTIDE SEQUENCE [LARGE SCALE GENOMIC DNA]</scope>
    <source>
        <strain evidence="1 2">AFS021349</strain>
    </source>
</reference>
<dbReference type="Proteomes" id="UP000220841">
    <property type="component" value="Unassembled WGS sequence"/>
</dbReference>